<dbReference type="EMBL" id="LT670849">
    <property type="protein sequence ID" value="SHN75026.1"/>
    <property type="molecule type" value="Genomic_DNA"/>
</dbReference>
<name>A0A1M7TWD9_9BRAD</name>
<dbReference type="GO" id="GO:0006749">
    <property type="term" value="P:glutathione metabolic process"/>
    <property type="evidence" value="ECO:0007669"/>
    <property type="project" value="TreeGrafter"/>
</dbReference>
<dbReference type="Gene3D" id="1.20.1050.10">
    <property type="match status" value="1"/>
</dbReference>
<feature type="domain" description="GST C-terminal" evidence="3">
    <location>
        <begin position="88"/>
        <end position="228"/>
    </location>
</feature>
<dbReference type="InterPro" id="IPR004045">
    <property type="entry name" value="Glutathione_S-Trfase_N"/>
</dbReference>
<comment type="subunit">
    <text evidence="1">Homodimer.</text>
</comment>
<organism evidence="4 5">
    <name type="scientific">Bradyrhizobium erythrophlei</name>
    <dbReference type="NCBI Taxonomy" id="1437360"/>
    <lineage>
        <taxon>Bacteria</taxon>
        <taxon>Pseudomonadati</taxon>
        <taxon>Pseudomonadota</taxon>
        <taxon>Alphaproteobacteria</taxon>
        <taxon>Hyphomicrobiales</taxon>
        <taxon>Nitrobacteraceae</taxon>
        <taxon>Bradyrhizobium</taxon>
    </lineage>
</organism>
<protein>
    <submittedName>
        <fullName evidence="4">Glutathione S-transferase</fullName>
    </submittedName>
</protein>
<dbReference type="InterPro" id="IPR010987">
    <property type="entry name" value="Glutathione-S-Trfase_C-like"/>
</dbReference>
<dbReference type="RefSeq" id="WP_072818490.1">
    <property type="nucleotide sequence ID" value="NZ_LT670849.1"/>
</dbReference>
<dbReference type="Proteomes" id="UP000184096">
    <property type="component" value="Chromosome I"/>
</dbReference>
<dbReference type="SUPFAM" id="SSF52833">
    <property type="entry name" value="Thioredoxin-like"/>
    <property type="match status" value="1"/>
</dbReference>
<proteinExistence type="predicted"/>
<dbReference type="GO" id="GO:0004364">
    <property type="term" value="F:glutathione transferase activity"/>
    <property type="evidence" value="ECO:0007669"/>
    <property type="project" value="TreeGrafter"/>
</dbReference>
<reference evidence="5" key="1">
    <citation type="submission" date="2016-11" db="EMBL/GenBank/DDBJ databases">
        <authorList>
            <person name="Varghese N."/>
            <person name="Submissions S."/>
        </authorList>
    </citation>
    <scope>NUCLEOTIDE SEQUENCE [LARGE SCALE GENOMIC DNA]</scope>
    <source>
        <strain evidence="5">GAS401</strain>
    </source>
</reference>
<keyword evidence="5" id="KW-1185">Reference proteome</keyword>
<gene>
    <name evidence="4" type="ORF">SAMN05444170_2857</name>
</gene>
<dbReference type="AlphaFoldDB" id="A0A1M7TWD9"/>
<accession>A0A1M7TWD9</accession>
<dbReference type="InterPro" id="IPR004046">
    <property type="entry name" value="GST_C"/>
</dbReference>
<dbReference type="Gene3D" id="3.40.30.10">
    <property type="entry name" value="Glutaredoxin"/>
    <property type="match status" value="1"/>
</dbReference>
<dbReference type="OrthoDB" id="9794721at2"/>
<dbReference type="PROSITE" id="PS50404">
    <property type="entry name" value="GST_NTER"/>
    <property type="match status" value="1"/>
</dbReference>
<evidence type="ECO:0000256" key="1">
    <source>
        <dbReference type="ARBA" id="ARBA00011738"/>
    </source>
</evidence>
<evidence type="ECO:0000313" key="5">
    <source>
        <dbReference type="Proteomes" id="UP000184096"/>
    </source>
</evidence>
<dbReference type="SFLD" id="SFLDG00358">
    <property type="entry name" value="Main_(cytGST)"/>
    <property type="match status" value="1"/>
</dbReference>
<sequence length="230" mass="25909">MFTLFHHPFCPHSRFVRLVLGELGVELNLVEERTWERREAFLALNPAGATPVLIAEGQPAIPGAGIIAEYLDETLGAEAADRRLLPQAMAERIEVRRLMAWFNEKFFEEASNPLVTERIYKRFMSEQEGGGPPSADVMRAAKVNVRYHLAYIGWLARTRNYLAGDRITFADLAAAAHLSAIDYLGDVPWSEDDAAKAWYARVKSRPSFRPLLSEWLAGVPASRTYVDLDF</sequence>
<dbReference type="SFLD" id="SFLDS00019">
    <property type="entry name" value="Glutathione_Transferase_(cytos"/>
    <property type="match status" value="1"/>
</dbReference>
<dbReference type="Pfam" id="PF13417">
    <property type="entry name" value="GST_N_3"/>
    <property type="match status" value="1"/>
</dbReference>
<evidence type="ECO:0000313" key="4">
    <source>
        <dbReference type="EMBL" id="SHN75026.1"/>
    </source>
</evidence>
<feature type="domain" description="GST N-terminal" evidence="2">
    <location>
        <begin position="1"/>
        <end position="79"/>
    </location>
</feature>
<dbReference type="InterPro" id="IPR040079">
    <property type="entry name" value="Glutathione_S-Trfase"/>
</dbReference>
<dbReference type="InterPro" id="IPR036282">
    <property type="entry name" value="Glutathione-S-Trfase_C_sf"/>
</dbReference>
<dbReference type="PANTHER" id="PTHR43969">
    <property type="entry name" value="GLUTATHIONE S TRANSFERASE D10, ISOFORM A-RELATED"/>
    <property type="match status" value="1"/>
</dbReference>
<keyword evidence="4" id="KW-0808">Transferase</keyword>
<dbReference type="Pfam" id="PF00043">
    <property type="entry name" value="GST_C"/>
    <property type="match status" value="1"/>
</dbReference>
<dbReference type="CDD" id="cd00299">
    <property type="entry name" value="GST_C_family"/>
    <property type="match status" value="1"/>
</dbReference>
<dbReference type="CDD" id="cd00570">
    <property type="entry name" value="GST_N_family"/>
    <property type="match status" value="1"/>
</dbReference>
<dbReference type="InterPro" id="IPR036249">
    <property type="entry name" value="Thioredoxin-like_sf"/>
</dbReference>
<evidence type="ECO:0000259" key="2">
    <source>
        <dbReference type="PROSITE" id="PS50404"/>
    </source>
</evidence>
<dbReference type="SUPFAM" id="SSF47616">
    <property type="entry name" value="GST C-terminal domain-like"/>
    <property type="match status" value="1"/>
</dbReference>
<dbReference type="PROSITE" id="PS51354">
    <property type="entry name" value="GLUTAREDOXIN_2"/>
    <property type="match status" value="1"/>
</dbReference>
<dbReference type="PROSITE" id="PS50405">
    <property type="entry name" value="GST_CTER"/>
    <property type="match status" value="1"/>
</dbReference>
<evidence type="ECO:0000259" key="3">
    <source>
        <dbReference type="PROSITE" id="PS50405"/>
    </source>
</evidence>
<dbReference type="PANTHER" id="PTHR43969:SF9">
    <property type="entry name" value="GLUTATHIONE S TRANSFERASE D10, ISOFORM A-RELATED"/>
    <property type="match status" value="1"/>
</dbReference>